<evidence type="ECO:0000256" key="5">
    <source>
        <dbReference type="ARBA" id="ARBA00022777"/>
    </source>
</evidence>
<dbReference type="SMART" id="SM00388">
    <property type="entry name" value="HisKA"/>
    <property type="match status" value="1"/>
</dbReference>
<protein>
    <recommendedName>
        <fullName evidence="2">histidine kinase</fullName>
        <ecNumber evidence="2">2.7.13.3</ecNumber>
    </recommendedName>
</protein>
<dbReference type="PANTHER" id="PTHR45453:SF1">
    <property type="entry name" value="PHOSPHATE REGULON SENSOR PROTEIN PHOR"/>
    <property type="match status" value="1"/>
</dbReference>
<keyword evidence="4" id="KW-0808">Transferase</keyword>
<dbReference type="RefSeq" id="WP_338230156.1">
    <property type="nucleotide sequence ID" value="NZ_BTPE01000017.1"/>
</dbReference>
<keyword evidence="10" id="KW-1185">Reference proteome</keyword>
<dbReference type="SUPFAM" id="SSF47384">
    <property type="entry name" value="Homodimeric domain of signal transducing histidine kinase"/>
    <property type="match status" value="1"/>
</dbReference>
<dbReference type="Proteomes" id="UP001307705">
    <property type="component" value="Unassembled WGS sequence"/>
</dbReference>
<reference evidence="9 10" key="1">
    <citation type="submission" date="2023-08" db="EMBL/GenBank/DDBJ databases">
        <title>Draft genome sequence of Algoriphagus taiwanensis.</title>
        <authorList>
            <person name="Takatani N."/>
            <person name="Hosokawa M."/>
            <person name="Sawabe T."/>
        </authorList>
    </citation>
    <scope>NUCLEOTIDE SEQUENCE [LARGE SCALE GENOMIC DNA]</scope>
    <source>
        <strain evidence="9 10">JCM 19755</strain>
    </source>
</reference>
<sequence length="434" mass="49685">MWRRLLNLQDKPVSLEELQYRIAVIFVLLTFAAIVIFGFTDYMLGLNPILGKIRIVYALVFVSLFVLMIKYQKVFLAMNLMLGLILTFSFFNYYFNDGFQGPTIFNLFVFVVAISIFFKNPVNIIWWSAAILGYLLLFYFEIEGFIEVPKNYDSPQSLFLDNAISIFLCAIFIFIGIYFLIINYQKQQERLMLLQKENEKNLADLTSLNLKKNELIALLSHDLRGPISTLGSTLEFVDKGILDENELHQILSKLKSQSFQLNQVLNNTLAWVSAEMQNTTAERHLTDLAKLGEIMRDTMEGQAQSKNQKIQFTLRGVNKSIFLESKEVKIVLKNLLDNAIKFSKIGTTIKLNLDVQDGKIRWEVVNPGEMIPDNIKAGLFEFKGKSSLGTQKEKGTGIGLSLCKKIAKSLGMRLGYQYDNQENIFFLEIDLESN</sequence>
<dbReference type="Gene3D" id="1.10.287.130">
    <property type="match status" value="1"/>
</dbReference>
<keyword evidence="7" id="KW-0812">Transmembrane</keyword>
<evidence type="ECO:0000256" key="3">
    <source>
        <dbReference type="ARBA" id="ARBA00022553"/>
    </source>
</evidence>
<dbReference type="InterPro" id="IPR036097">
    <property type="entry name" value="HisK_dim/P_sf"/>
</dbReference>
<dbReference type="InterPro" id="IPR003594">
    <property type="entry name" value="HATPase_dom"/>
</dbReference>
<evidence type="ECO:0000256" key="2">
    <source>
        <dbReference type="ARBA" id="ARBA00012438"/>
    </source>
</evidence>
<feature type="transmembrane region" description="Helical" evidence="7">
    <location>
        <begin position="76"/>
        <end position="95"/>
    </location>
</feature>
<keyword evidence="6" id="KW-0902">Two-component regulatory system</keyword>
<feature type="transmembrane region" description="Helical" evidence="7">
    <location>
        <begin position="162"/>
        <end position="182"/>
    </location>
</feature>
<dbReference type="InterPro" id="IPR050351">
    <property type="entry name" value="BphY/WalK/GraS-like"/>
</dbReference>
<evidence type="ECO:0000256" key="7">
    <source>
        <dbReference type="SAM" id="Phobius"/>
    </source>
</evidence>
<dbReference type="InterPro" id="IPR036890">
    <property type="entry name" value="HATPase_C_sf"/>
</dbReference>
<feature type="transmembrane region" description="Helical" evidence="7">
    <location>
        <begin position="51"/>
        <end position="69"/>
    </location>
</feature>
<dbReference type="InterPro" id="IPR005467">
    <property type="entry name" value="His_kinase_dom"/>
</dbReference>
<name>A0ABQ6Q6V9_9BACT</name>
<feature type="transmembrane region" description="Helical" evidence="7">
    <location>
        <begin position="101"/>
        <end position="118"/>
    </location>
</feature>
<dbReference type="EC" id="2.7.13.3" evidence="2"/>
<accession>A0ABQ6Q6V9</accession>
<gene>
    <name evidence="9" type="ORF">Ataiwa_36080</name>
</gene>
<evidence type="ECO:0000256" key="1">
    <source>
        <dbReference type="ARBA" id="ARBA00000085"/>
    </source>
</evidence>
<keyword evidence="7" id="KW-1133">Transmembrane helix</keyword>
<dbReference type="Gene3D" id="3.30.565.10">
    <property type="entry name" value="Histidine kinase-like ATPase, C-terminal domain"/>
    <property type="match status" value="1"/>
</dbReference>
<dbReference type="SMART" id="SM00387">
    <property type="entry name" value="HATPase_c"/>
    <property type="match status" value="1"/>
</dbReference>
<feature type="domain" description="Histidine kinase" evidence="8">
    <location>
        <begin position="218"/>
        <end position="433"/>
    </location>
</feature>
<evidence type="ECO:0000256" key="4">
    <source>
        <dbReference type="ARBA" id="ARBA00022679"/>
    </source>
</evidence>
<keyword evidence="7" id="KW-0472">Membrane</keyword>
<feature type="transmembrane region" description="Helical" evidence="7">
    <location>
        <begin position="20"/>
        <end position="39"/>
    </location>
</feature>
<evidence type="ECO:0000259" key="8">
    <source>
        <dbReference type="PROSITE" id="PS50109"/>
    </source>
</evidence>
<dbReference type="InterPro" id="IPR003661">
    <property type="entry name" value="HisK_dim/P_dom"/>
</dbReference>
<dbReference type="Pfam" id="PF00512">
    <property type="entry name" value="HisKA"/>
    <property type="match status" value="1"/>
</dbReference>
<dbReference type="SUPFAM" id="SSF55874">
    <property type="entry name" value="ATPase domain of HSP90 chaperone/DNA topoisomerase II/histidine kinase"/>
    <property type="match status" value="1"/>
</dbReference>
<keyword evidence="5" id="KW-0418">Kinase</keyword>
<dbReference type="PANTHER" id="PTHR45453">
    <property type="entry name" value="PHOSPHATE REGULON SENSOR PROTEIN PHOR"/>
    <property type="match status" value="1"/>
</dbReference>
<evidence type="ECO:0000256" key="6">
    <source>
        <dbReference type="ARBA" id="ARBA00023012"/>
    </source>
</evidence>
<evidence type="ECO:0000313" key="10">
    <source>
        <dbReference type="Proteomes" id="UP001307705"/>
    </source>
</evidence>
<dbReference type="CDD" id="cd00082">
    <property type="entry name" value="HisKA"/>
    <property type="match status" value="1"/>
</dbReference>
<feature type="transmembrane region" description="Helical" evidence="7">
    <location>
        <begin position="125"/>
        <end position="142"/>
    </location>
</feature>
<dbReference type="Pfam" id="PF02518">
    <property type="entry name" value="HATPase_c"/>
    <property type="match status" value="1"/>
</dbReference>
<proteinExistence type="predicted"/>
<comment type="catalytic activity">
    <reaction evidence="1">
        <text>ATP + protein L-histidine = ADP + protein N-phospho-L-histidine.</text>
        <dbReference type="EC" id="2.7.13.3"/>
    </reaction>
</comment>
<comment type="caution">
    <text evidence="9">The sequence shown here is derived from an EMBL/GenBank/DDBJ whole genome shotgun (WGS) entry which is preliminary data.</text>
</comment>
<dbReference type="PROSITE" id="PS50109">
    <property type="entry name" value="HIS_KIN"/>
    <property type="match status" value="1"/>
</dbReference>
<dbReference type="EMBL" id="BTPE01000017">
    <property type="protein sequence ID" value="GMQ35335.1"/>
    <property type="molecule type" value="Genomic_DNA"/>
</dbReference>
<organism evidence="9 10">
    <name type="scientific">Algoriphagus taiwanensis</name>
    <dbReference type="NCBI Taxonomy" id="1445656"/>
    <lineage>
        <taxon>Bacteria</taxon>
        <taxon>Pseudomonadati</taxon>
        <taxon>Bacteroidota</taxon>
        <taxon>Cytophagia</taxon>
        <taxon>Cytophagales</taxon>
        <taxon>Cyclobacteriaceae</taxon>
        <taxon>Algoriphagus</taxon>
    </lineage>
</organism>
<keyword evidence="3" id="KW-0597">Phosphoprotein</keyword>
<evidence type="ECO:0000313" key="9">
    <source>
        <dbReference type="EMBL" id="GMQ35335.1"/>
    </source>
</evidence>